<dbReference type="RefSeq" id="WP_068004760.1">
    <property type="nucleotide sequence ID" value="NZ_QQBC01000010.1"/>
</dbReference>
<organism evidence="1 2">
    <name type="scientific">Nocardia pseudobrasiliensis</name>
    <dbReference type="NCBI Taxonomy" id="45979"/>
    <lineage>
        <taxon>Bacteria</taxon>
        <taxon>Bacillati</taxon>
        <taxon>Actinomycetota</taxon>
        <taxon>Actinomycetes</taxon>
        <taxon>Mycobacteriales</taxon>
        <taxon>Nocardiaceae</taxon>
        <taxon>Nocardia</taxon>
    </lineage>
</organism>
<evidence type="ECO:0000313" key="1">
    <source>
        <dbReference type="EMBL" id="RDI63504.1"/>
    </source>
</evidence>
<dbReference type="InterPro" id="IPR054058">
    <property type="entry name" value="HTH_67"/>
</dbReference>
<reference evidence="1 2" key="1">
    <citation type="submission" date="2018-07" db="EMBL/GenBank/DDBJ databases">
        <title>Genomic Encyclopedia of Type Strains, Phase IV (KMG-IV): sequencing the most valuable type-strain genomes for metagenomic binning, comparative biology and taxonomic classification.</title>
        <authorList>
            <person name="Goeker M."/>
        </authorList>
    </citation>
    <scope>NUCLEOTIDE SEQUENCE [LARGE SCALE GENOMIC DNA]</scope>
    <source>
        <strain evidence="1 2">DSM 44290</strain>
    </source>
</reference>
<protein>
    <recommendedName>
        <fullName evidence="3">EvbL</fullName>
    </recommendedName>
</protein>
<proteinExistence type="predicted"/>
<keyword evidence="2" id="KW-1185">Reference proteome</keyword>
<accession>A0A370I2I1</accession>
<evidence type="ECO:0008006" key="3">
    <source>
        <dbReference type="Google" id="ProtNLM"/>
    </source>
</evidence>
<dbReference type="STRING" id="1210086.GCA_001613105_05935"/>
<comment type="caution">
    <text evidence="1">The sequence shown here is derived from an EMBL/GenBank/DDBJ whole genome shotgun (WGS) entry which is preliminary data.</text>
</comment>
<dbReference type="AlphaFoldDB" id="A0A370I2I1"/>
<dbReference type="EMBL" id="QQBC01000010">
    <property type="protein sequence ID" value="RDI63504.1"/>
    <property type="molecule type" value="Genomic_DNA"/>
</dbReference>
<dbReference type="NCBIfam" id="NF047719">
    <property type="entry name" value="SCO6745_fam_HTH"/>
    <property type="match status" value="1"/>
</dbReference>
<gene>
    <name evidence="1" type="ORF">DFR76_110201</name>
</gene>
<dbReference type="Pfam" id="PF21863">
    <property type="entry name" value="HTH_67"/>
    <property type="match status" value="1"/>
</dbReference>
<name>A0A370I2I1_9NOCA</name>
<sequence length="247" mass="26233">MSVPAAVKQQIQLTGGAFMFSREAKAYARSTGVDDFLAPYTRGRGGVLGDVDAEVIVAAFGFFRPATVRAAWESVPGSAAEAATAYLRVVQDFGRRKLAAFERADRLAELLERVVGAAEVAGVPLFAGWRGLPLADDGAARAMQLLHVARELRGGLHLLAVRASGLSPLQAVLIAGSAVNDGPAQARLFGWSEPFEAISEEQRRRWESAEALTDTLIEPAFAVLDEAEGKELVDLVDAAQACVLGSR</sequence>
<evidence type="ECO:0000313" key="2">
    <source>
        <dbReference type="Proteomes" id="UP000254869"/>
    </source>
</evidence>
<dbReference type="Proteomes" id="UP000254869">
    <property type="component" value="Unassembled WGS sequence"/>
</dbReference>